<keyword evidence="2" id="KW-1185">Reference proteome</keyword>
<dbReference type="PANTHER" id="PTHR47186">
    <property type="entry name" value="LEUCINE-RICH REPEAT-CONTAINING PROTEIN 57"/>
    <property type="match status" value="1"/>
</dbReference>
<dbReference type="Gene3D" id="3.80.10.10">
    <property type="entry name" value="Ribonuclease Inhibitor"/>
    <property type="match status" value="3"/>
</dbReference>
<proteinExistence type="predicted"/>
<organism evidence="2 4">
    <name type="scientific">Durio zibethinus</name>
    <name type="common">Durian</name>
    <dbReference type="NCBI Taxonomy" id="66656"/>
    <lineage>
        <taxon>Eukaryota</taxon>
        <taxon>Viridiplantae</taxon>
        <taxon>Streptophyta</taxon>
        <taxon>Embryophyta</taxon>
        <taxon>Tracheophyta</taxon>
        <taxon>Spermatophyta</taxon>
        <taxon>Magnoliopsida</taxon>
        <taxon>eudicotyledons</taxon>
        <taxon>Gunneridae</taxon>
        <taxon>Pentapetalae</taxon>
        <taxon>rosids</taxon>
        <taxon>malvids</taxon>
        <taxon>Malvales</taxon>
        <taxon>Malvaceae</taxon>
        <taxon>Helicteroideae</taxon>
        <taxon>Durio</taxon>
    </lineage>
</organism>
<name>A0A6P6AJ31_DURZI</name>
<dbReference type="RefSeq" id="XP_022764825.1">
    <property type="nucleotide sequence ID" value="XM_022909090.1"/>
</dbReference>
<sequence>MAESKKKARGSSRSTGVVGSKLDFAVTDQSSYILPEANWLASIAAAQDSRPEKLLPGLLVTGGSVNTALEKLEFKQLRLLRLIYLRDLGREMIPRPILTSIGCFKHLHHLNLSQSPSFETLLDSVGDLYYLELLILTDCRSLIMLPQSIVKLINLQYLYIEGTGLVQMPEEMGRLKRLKILTNFIVGNGGSNIKQLGTLLDLRGSLSVSGLENVSSALDASDANLKAKSYLHTLQLEWGSNNNNPANQSAVLENLEPSKGLEILTIGFYGGKKFPSWLGDSSFSNIVFLRLRNCYNCLSLPPLGQLPSLVHLIIERMRRLTSIGHEFYRVEASFCKPFQSLKILEFKSMSQWEEWISLEDEEFPCLEELYIANCPNFKGSLPKTLPSLAKLKISKCYRLKSILPRTSDTCNIELYKCGEVHLRSNDDNPKRNDGEVASQLPPSTSEILVLPRDGPSYSSSSPSVALRVSSMKKLLQLPSRLLSLRIERCDALESLPTGILDRPYLEHLYIIDCDSLKTFPQVHQPSSLKRLYIRNCRNFQFPQPNEMANHYILLEHLCLGSSCDSLMTFFLNCFPKLKILSLWDLRSLEYLSIENRLQNDLKSLEALEIRDCPNLTTFPEEGLLAPSLTSLILSNCNNLKSMPRQMLGLKSLQTLHINKCLKLEPPPIWSLPTSLNILCISFCDKMTPRRAWQLDKLDSLCHFEIEGRCLEMLSFPENGLLPTNLNSLRISRLLNLESLDEIGLQHLTLLQTLEINCCDKLRSLPEDGLPSSLLFLSITGCLSLNPKLQKRKAKEWFKIAHIPSIHLGEEDLIGNSQCLEAEQVKSSRQIPKEVTAMAENEAEKCKSAEEVIGSFTQEGWKGKSAGHFLQEDLICKSQCLEAEQVKSSRQIPKEVTAMAENEAEKCKSAEEVIGSFTQEGWKGKSAGHFLQEDLICKSQCLEAEQVKSSRQIPKEITAMAENEAEKCKSAEEVIGSFTQEELICKSQCLEAEQVKSSRQIPKEITAMAENEAEKCKSAEEVIGSFTQQKDEWVEGKVKKKNSIRHLDKQKMVPENASTLRGRVKLQMKNMFTRKIEKTNEWFECEVRKKNSIRHLLGQTIKGAGKCINITRTS</sequence>
<evidence type="ECO:0000313" key="2">
    <source>
        <dbReference type="Proteomes" id="UP000515121"/>
    </source>
</evidence>
<dbReference type="InterPro" id="IPR032675">
    <property type="entry name" value="LRR_dom_sf"/>
</dbReference>
<reference evidence="3 4" key="1">
    <citation type="submission" date="2025-04" db="UniProtKB">
        <authorList>
            <consortium name="RefSeq"/>
        </authorList>
    </citation>
    <scope>IDENTIFICATION</scope>
    <source>
        <tissue evidence="3 4">Fruit stalk</tissue>
    </source>
</reference>
<gene>
    <name evidence="3 4" type="primary">LOC111310012</name>
</gene>
<evidence type="ECO:0000313" key="4">
    <source>
        <dbReference type="RefSeq" id="XP_022764826.1"/>
    </source>
</evidence>
<protein>
    <submittedName>
        <fullName evidence="3 4">Disease resistance protein At3g14460 isoform X1</fullName>
    </submittedName>
</protein>
<dbReference type="GeneID" id="111310012"/>
<dbReference type="Pfam" id="PF25019">
    <property type="entry name" value="LRR_R13L1-DRL21"/>
    <property type="match status" value="1"/>
</dbReference>
<dbReference type="KEGG" id="dzi:111310012"/>
<dbReference type="InterPro" id="IPR056789">
    <property type="entry name" value="LRR_R13L1-DRL21"/>
</dbReference>
<dbReference type="AlphaFoldDB" id="A0A6P6AJ31"/>
<feature type="domain" description="R13L1/DRL21-like LRR repeat region" evidence="1">
    <location>
        <begin position="193"/>
        <end position="317"/>
    </location>
</feature>
<dbReference type="RefSeq" id="XP_022764826.1">
    <property type="nucleotide sequence ID" value="XM_022909091.1"/>
</dbReference>
<evidence type="ECO:0000259" key="1">
    <source>
        <dbReference type="Pfam" id="PF25019"/>
    </source>
</evidence>
<dbReference type="Proteomes" id="UP000515121">
    <property type="component" value="Unplaced"/>
</dbReference>
<evidence type="ECO:0000313" key="3">
    <source>
        <dbReference type="RefSeq" id="XP_022764825.1"/>
    </source>
</evidence>
<dbReference type="SUPFAM" id="SSF52058">
    <property type="entry name" value="L domain-like"/>
    <property type="match status" value="2"/>
</dbReference>
<dbReference type="OrthoDB" id="1896560at2759"/>
<dbReference type="PANTHER" id="PTHR47186:SF28">
    <property type="entry name" value="TIR-NBS-LRR TYPE DISEASE RESISTANCE-LIKE PROTEIN"/>
    <property type="match status" value="1"/>
</dbReference>
<accession>A0A6P6AJ31</accession>